<organism evidence="1 2">
    <name type="scientific">Persicobacter diffluens</name>
    <dbReference type="NCBI Taxonomy" id="981"/>
    <lineage>
        <taxon>Bacteria</taxon>
        <taxon>Pseudomonadati</taxon>
        <taxon>Bacteroidota</taxon>
        <taxon>Cytophagia</taxon>
        <taxon>Cytophagales</taxon>
        <taxon>Persicobacteraceae</taxon>
        <taxon>Persicobacter</taxon>
    </lineage>
</organism>
<gene>
    <name evidence="1" type="ORF">PEDI_07380</name>
</gene>
<proteinExistence type="predicted"/>
<accession>A0AAN4VUF9</accession>
<evidence type="ECO:0000313" key="2">
    <source>
        <dbReference type="Proteomes" id="UP001310022"/>
    </source>
</evidence>
<dbReference type="RefSeq" id="WP_338236026.1">
    <property type="nucleotide sequence ID" value="NZ_BQKE01000001.1"/>
</dbReference>
<reference evidence="1 2" key="1">
    <citation type="submission" date="2021-12" db="EMBL/GenBank/DDBJ databases">
        <title>Genome sequencing of bacteria with rrn-lacking chromosome and rrn-plasmid.</title>
        <authorList>
            <person name="Anda M."/>
            <person name="Iwasaki W."/>
        </authorList>
    </citation>
    <scope>NUCLEOTIDE SEQUENCE [LARGE SCALE GENOMIC DNA]</scope>
    <source>
        <strain evidence="1 2">NBRC 15940</strain>
    </source>
</reference>
<dbReference type="EMBL" id="BQKE01000001">
    <property type="protein sequence ID" value="GJM60186.1"/>
    <property type="molecule type" value="Genomic_DNA"/>
</dbReference>
<protein>
    <submittedName>
        <fullName evidence="1">Uncharacterized protein</fullName>
    </submittedName>
</protein>
<comment type="caution">
    <text evidence="1">The sequence shown here is derived from an EMBL/GenBank/DDBJ whole genome shotgun (WGS) entry which is preliminary data.</text>
</comment>
<evidence type="ECO:0000313" key="1">
    <source>
        <dbReference type="EMBL" id="GJM60186.1"/>
    </source>
</evidence>
<sequence>MSDFFHIHFHCWEKAPQGFQPIPDLQTFDANIAAKSNLLSWDNFSSLPLSSLLSDNTPHCVYFSGTGKSGKSLMDFINYLRQHPPEEIRLLEANQFLEKIIKKIPKRED</sequence>
<dbReference type="AlphaFoldDB" id="A0AAN4VUF9"/>
<dbReference type="Proteomes" id="UP001310022">
    <property type="component" value="Unassembled WGS sequence"/>
</dbReference>
<name>A0AAN4VUF9_9BACT</name>
<keyword evidence="2" id="KW-1185">Reference proteome</keyword>